<evidence type="ECO:0000313" key="9">
    <source>
        <dbReference type="Proteomes" id="UP000004814"/>
    </source>
</evidence>
<feature type="domain" description="Major facilitator superfamily (MFS) profile" evidence="7">
    <location>
        <begin position="31"/>
        <end position="440"/>
    </location>
</feature>
<dbReference type="PATRIC" id="fig|396597.7.peg.8090"/>
<feature type="transmembrane region" description="Helical" evidence="6">
    <location>
        <begin position="291"/>
        <end position="312"/>
    </location>
</feature>
<dbReference type="PROSITE" id="PS50850">
    <property type="entry name" value="MFS"/>
    <property type="match status" value="1"/>
</dbReference>
<feature type="transmembrane region" description="Helical" evidence="6">
    <location>
        <begin position="349"/>
        <end position="369"/>
    </location>
</feature>
<feature type="transmembrane region" description="Helical" evidence="6">
    <location>
        <begin position="97"/>
        <end position="116"/>
    </location>
</feature>
<feature type="transmembrane region" description="Helical" evidence="6">
    <location>
        <begin position="31"/>
        <end position="53"/>
    </location>
</feature>
<sequence>MNLSETRSVPISPIVSDMATEAVYTKINRRIVPILILAYVIAFLDRTNIGYAQLQMKQTLPWSEAVYGVGAGIFFVGYLLFEIPSNLMLEKIGVRRTLLRIMVMWGLTASAMMFVTTPTEFYIARFMLGVFEAGFFPGTILYFTYWYPSHRRGKVFAYFMASTVISGIVAGPLCGAILKYFDGVSGMYGWQWLYLMQGMPAAVIGILVFMVLADKPDDATWLTDAEKRIVRESLARDDKYIGNERHATFWMMVGDFRVWMLTLVYALILAGSYTLLFWMPTLVHSWNVKDVLLVGILAAIPNAVGAAGMVMISSSSDQRRERRWHYVGAIAIACLGLLTTAALKGSVTSSVISLSVSLFGIASLSPLVMAISSEYLSARSAAVGIAFISGFGNIGPAVSPSINAVIIERTHDPAYSLFFIVSVYLLSALVLMIAVRRSHRQQRAG</sequence>
<comment type="subcellular location">
    <subcellularLocation>
        <location evidence="1">Membrane</location>
        <topology evidence="1">Multi-pass membrane protein</topology>
    </subcellularLocation>
</comment>
<dbReference type="InterPro" id="IPR020846">
    <property type="entry name" value="MFS_dom"/>
</dbReference>
<dbReference type="GO" id="GO:0016020">
    <property type="term" value="C:membrane"/>
    <property type="evidence" value="ECO:0007669"/>
    <property type="project" value="UniProtKB-SubCell"/>
</dbReference>
<evidence type="ECO:0000256" key="6">
    <source>
        <dbReference type="SAM" id="Phobius"/>
    </source>
</evidence>
<feature type="transmembrane region" description="Helical" evidence="6">
    <location>
        <begin position="381"/>
        <end position="402"/>
    </location>
</feature>
<feature type="transmembrane region" description="Helical" evidence="6">
    <location>
        <begin position="65"/>
        <end position="85"/>
    </location>
</feature>
<comment type="caution">
    <text evidence="8">The sequence shown here is derived from an EMBL/GenBank/DDBJ whole genome shotgun (WGS) entry which is preliminary data.</text>
</comment>
<feature type="transmembrane region" description="Helical" evidence="6">
    <location>
        <begin position="258"/>
        <end position="279"/>
    </location>
</feature>
<name>B1SXT4_9BURK</name>
<feature type="transmembrane region" description="Helical" evidence="6">
    <location>
        <begin position="324"/>
        <end position="343"/>
    </location>
</feature>
<dbReference type="FunFam" id="1.20.1250.20:FF:000018">
    <property type="entry name" value="MFS transporter permease"/>
    <property type="match status" value="1"/>
</dbReference>
<protein>
    <submittedName>
        <fullName evidence="8">Major facilitator superfamily MFS_1</fullName>
    </submittedName>
</protein>
<keyword evidence="5 6" id="KW-0472">Membrane</keyword>
<evidence type="ECO:0000256" key="1">
    <source>
        <dbReference type="ARBA" id="ARBA00004141"/>
    </source>
</evidence>
<dbReference type="InterPro" id="IPR036259">
    <property type="entry name" value="MFS_trans_sf"/>
</dbReference>
<dbReference type="RefSeq" id="WP_006756407.1">
    <property type="nucleotide sequence ID" value="NZ_ABLK01000006.1"/>
</dbReference>
<proteinExistence type="predicted"/>
<feature type="transmembrane region" description="Helical" evidence="6">
    <location>
        <begin position="414"/>
        <end position="435"/>
    </location>
</feature>
<evidence type="ECO:0000259" key="7">
    <source>
        <dbReference type="PROSITE" id="PS50850"/>
    </source>
</evidence>
<keyword evidence="3 6" id="KW-0812">Transmembrane</keyword>
<dbReference type="AlphaFoldDB" id="B1SXT4"/>
<evidence type="ECO:0000256" key="5">
    <source>
        <dbReference type="ARBA" id="ARBA00023136"/>
    </source>
</evidence>
<dbReference type="Pfam" id="PF07690">
    <property type="entry name" value="MFS_1"/>
    <property type="match status" value="1"/>
</dbReference>
<reference evidence="8 9" key="1">
    <citation type="submission" date="2008-03" db="EMBL/GenBank/DDBJ databases">
        <title>Sequencing of the draft genome and assembly of Burkholderia ambifaria MEX-5.</title>
        <authorList>
            <consortium name="US DOE Joint Genome Institute (JGI-PGF)"/>
            <person name="Copeland A."/>
            <person name="Lucas S."/>
            <person name="Lapidus A."/>
            <person name="Glavina del Rio T."/>
            <person name="Dalin E."/>
            <person name="Tice H."/>
            <person name="Bruce D."/>
            <person name="Goodwin L."/>
            <person name="Pitluck S."/>
            <person name="Larimer F."/>
            <person name="Land M.L."/>
            <person name="Hauser L."/>
            <person name="Tiedje J."/>
            <person name="Richardson P."/>
        </authorList>
    </citation>
    <scope>NUCLEOTIDE SEQUENCE [LARGE SCALE GENOMIC DNA]</scope>
    <source>
        <strain evidence="8 9">MEX-5</strain>
    </source>
</reference>
<feature type="transmembrane region" description="Helical" evidence="6">
    <location>
        <begin position="192"/>
        <end position="213"/>
    </location>
</feature>
<evidence type="ECO:0000256" key="4">
    <source>
        <dbReference type="ARBA" id="ARBA00022989"/>
    </source>
</evidence>
<feature type="transmembrane region" description="Helical" evidence="6">
    <location>
        <begin position="122"/>
        <end position="143"/>
    </location>
</feature>
<feature type="transmembrane region" description="Helical" evidence="6">
    <location>
        <begin position="155"/>
        <end position="180"/>
    </location>
</feature>
<dbReference type="SUPFAM" id="SSF103473">
    <property type="entry name" value="MFS general substrate transporter"/>
    <property type="match status" value="1"/>
</dbReference>
<keyword evidence="2" id="KW-0813">Transport</keyword>
<evidence type="ECO:0000313" key="8">
    <source>
        <dbReference type="EMBL" id="EDT43843.1"/>
    </source>
</evidence>
<dbReference type="EMBL" id="ABLK01000006">
    <property type="protein sequence ID" value="EDT43843.1"/>
    <property type="molecule type" value="Genomic_DNA"/>
</dbReference>
<dbReference type="CDD" id="cd17319">
    <property type="entry name" value="MFS_ExuT_GudP_like"/>
    <property type="match status" value="1"/>
</dbReference>
<dbReference type="Gene3D" id="1.20.1250.20">
    <property type="entry name" value="MFS general substrate transporter like domains"/>
    <property type="match status" value="2"/>
</dbReference>
<evidence type="ECO:0000256" key="3">
    <source>
        <dbReference type="ARBA" id="ARBA00022692"/>
    </source>
</evidence>
<dbReference type="Proteomes" id="UP000004814">
    <property type="component" value="Unassembled WGS sequence"/>
</dbReference>
<accession>B1SXT4</accession>
<dbReference type="GO" id="GO:0022857">
    <property type="term" value="F:transmembrane transporter activity"/>
    <property type="evidence" value="ECO:0007669"/>
    <property type="project" value="InterPro"/>
</dbReference>
<gene>
    <name evidence="8" type="ORF">BamMEX5DRAFT_0350</name>
</gene>
<keyword evidence="4 6" id="KW-1133">Transmembrane helix</keyword>
<dbReference type="PANTHER" id="PTHR43791">
    <property type="entry name" value="PERMEASE-RELATED"/>
    <property type="match status" value="1"/>
</dbReference>
<dbReference type="InterPro" id="IPR011701">
    <property type="entry name" value="MFS"/>
</dbReference>
<evidence type="ECO:0000256" key="2">
    <source>
        <dbReference type="ARBA" id="ARBA00022448"/>
    </source>
</evidence>
<dbReference type="PANTHER" id="PTHR43791:SF36">
    <property type="entry name" value="TRANSPORTER, PUTATIVE (AFU_ORTHOLOGUE AFUA_6G08340)-RELATED"/>
    <property type="match status" value="1"/>
</dbReference>
<organism evidence="8 9">
    <name type="scientific">Burkholderia ambifaria MEX-5</name>
    <dbReference type="NCBI Taxonomy" id="396597"/>
    <lineage>
        <taxon>Bacteria</taxon>
        <taxon>Pseudomonadati</taxon>
        <taxon>Pseudomonadota</taxon>
        <taxon>Betaproteobacteria</taxon>
        <taxon>Burkholderiales</taxon>
        <taxon>Burkholderiaceae</taxon>
        <taxon>Burkholderia</taxon>
        <taxon>Burkholderia cepacia complex</taxon>
    </lineage>
</organism>